<feature type="chain" id="PRO_5021983492" description="Outer membrane beta-barrel protein" evidence="1">
    <location>
        <begin position="25"/>
        <end position="502"/>
    </location>
</feature>
<comment type="caution">
    <text evidence="2">The sequence shown here is derived from an EMBL/GenBank/DDBJ whole genome shotgun (WGS) entry which is preliminary data.</text>
</comment>
<dbReference type="EMBL" id="VMRY01000081">
    <property type="protein sequence ID" value="TVT51874.1"/>
    <property type="molecule type" value="Genomic_DNA"/>
</dbReference>
<name>A0A558CSY3_9GAMM</name>
<dbReference type="Proteomes" id="UP000317355">
    <property type="component" value="Unassembled WGS sequence"/>
</dbReference>
<feature type="signal peptide" evidence="1">
    <location>
        <begin position="1"/>
        <end position="24"/>
    </location>
</feature>
<organism evidence="2 3">
    <name type="scientific">Sedimenticola thiotaurini</name>
    <dbReference type="NCBI Taxonomy" id="1543721"/>
    <lineage>
        <taxon>Bacteria</taxon>
        <taxon>Pseudomonadati</taxon>
        <taxon>Pseudomonadota</taxon>
        <taxon>Gammaproteobacteria</taxon>
        <taxon>Chromatiales</taxon>
        <taxon>Sedimenticolaceae</taxon>
        <taxon>Sedimenticola</taxon>
    </lineage>
</organism>
<evidence type="ECO:0008006" key="4">
    <source>
        <dbReference type="Google" id="ProtNLM"/>
    </source>
</evidence>
<proteinExistence type="predicted"/>
<dbReference type="AlphaFoldDB" id="A0A558CSY3"/>
<gene>
    <name evidence="2" type="ORF">FHK82_14755</name>
</gene>
<evidence type="ECO:0000313" key="3">
    <source>
        <dbReference type="Proteomes" id="UP000317355"/>
    </source>
</evidence>
<protein>
    <recommendedName>
        <fullName evidence="4">Outer membrane beta-barrel protein</fullName>
    </recommendedName>
</protein>
<sequence>MANMIDANKIILLAACMVMGFAPAVLVSAENESAPEEEVLIIQDESDTAGPDVLVIEDSSGEKPLVYEAAPESLQIEESETLSIEEEKASNQLDIVEQAIESESQLSFRMNELWAEYGSFSDSNANANGVGYLHGRGTVRWTPSQSWEAQASLRVDGYNQHGNQSWDLVDLDYDETFVRYRAENARVTVGAQKILWGRIDEFPPTDRLSTHDLTRYIMDDLADRRRASAAIRYEHFVGNAKWDLVFQPHFREAELPGAESVWFPVNRRSGEILGLSSTPATRALVQAAPVDYKASDSDGGFGVRYSGTGEGLDYAVTLQKVRQSLPYFNYNATRGVLEAKYPRSWVVGGDIGVEAVGAIWRFEAAWQSDAPVTHLSGAFDTVNSVNWGAGVEFFPGDGDARVNLQITGVNHINAPAVLDRTEIYLLGGSFEMPFAQDRWRVKGRFYKGLDKHDLYLNPEIAYTGWDSQEIYLDAHYFDGAPGTPGGYHQDHSILSLGWRAKF</sequence>
<evidence type="ECO:0000313" key="2">
    <source>
        <dbReference type="EMBL" id="TVT51874.1"/>
    </source>
</evidence>
<reference evidence="2 3" key="1">
    <citation type="submission" date="2019-07" db="EMBL/GenBank/DDBJ databases">
        <title>The pathways for chlorine oxyanion respiration interact through the shared metabolite chlorate.</title>
        <authorList>
            <person name="Barnum T.P."/>
            <person name="Cheng Y."/>
            <person name="Hill K.A."/>
            <person name="Lucas L.N."/>
            <person name="Carlson H.K."/>
            <person name="Coates J.D."/>
        </authorList>
    </citation>
    <scope>NUCLEOTIDE SEQUENCE [LARGE SCALE GENOMIC DNA]</scope>
    <source>
        <strain evidence="2">BK-3</strain>
    </source>
</reference>
<evidence type="ECO:0000256" key="1">
    <source>
        <dbReference type="SAM" id="SignalP"/>
    </source>
</evidence>
<accession>A0A558CSY3</accession>
<keyword evidence="1" id="KW-0732">Signal</keyword>